<name>A0A9P7Y9U5_9HELO</name>
<dbReference type="GO" id="GO:0004674">
    <property type="term" value="F:protein serine/threonine kinase activity"/>
    <property type="evidence" value="ECO:0007669"/>
    <property type="project" value="TreeGrafter"/>
</dbReference>
<dbReference type="InterPro" id="IPR011009">
    <property type="entry name" value="Kinase-like_dom_sf"/>
</dbReference>
<evidence type="ECO:0000313" key="4">
    <source>
        <dbReference type="EMBL" id="KAG9229436.1"/>
    </source>
</evidence>
<keyword evidence="4" id="KW-0418">Kinase</keyword>
<evidence type="ECO:0000313" key="5">
    <source>
        <dbReference type="Proteomes" id="UP000824998"/>
    </source>
</evidence>
<dbReference type="OrthoDB" id="1046782at2759"/>
<feature type="region of interest" description="Disordered" evidence="2">
    <location>
        <begin position="455"/>
        <end position="492"/>
    </location>
</feature>
<dbReference type="Proteomes" id="UP000824998">
    <property type="component" value="Unassembled WGS sequence"/>
</dbReference>
<proteinExistence type="predicted"/>
<organism evidence="4 5">
    <name type="scientific">Amylocarpus encephaloides</name>
    <dbReference type="NCBI Taxonomy" id="45428"/>
    <lineage>
        <taxon>Eukaryota</taxon>
        <taxon>Fungi</taxon>
        <taxon>Dikarya</taxon>
        <taxon>Ascomycota</taxon>
        <taxon>Pezizomycotina</taxon>
        <taxon>Leotiomycetes</taxon>
        <taxon>Helotiales</taxon>
        <taxon>Helotiales incertae sedis</taxon>
        <taxon>Amylocarpus</taxon>
    </lineage>
</organism>
<dbReference type="Gene3D" id="1.10.510.10">
    <property type="entry name" value="Transferase(Phosphotransferase) domain 1"/>
    <property type="match status" value="2"/>
</dbReference>
<dbReference type="Pfam" id="PF00069">
    <property type="entry name" value="Pkinase"/>
    <property type="match status" value="1"/>
</dbReference>
<dbReference type="GO" id="GO:0005524">
    <property type="term" value="F:ATP binding"/>
    <property type="evidence" value="ECO:0007669"/>
    <property type="project" value="InterPro"/>
</dbReference>
<dbReference type="PROSITE" id="PS50088">
    <property type="entry name" value="ANK_REPEAT"/>
    <property type="match status" value="1"/>
</dbReference>
<dbReference type="InterPro" id="IPR000719">
    <property type="entry name" value="Prot_kinase_dom"/>
</dbReference>
<dbReference type="PROSITE" id="PS50011">
    <property type="entry name" value="PROTEIN_KINASE_DOM"/>
    <property type="match status" value="1"/>
</dbReference>
<dbReference type="InterPro" id="IPR002110">
    <property type="entry name" value="Ankyrin_rpt"/>
</dbReference>
<dbReference type="PROSITE" id="PS50297">
    <property type="entry name" value="ANK_REP_REGION"/>
    <property type="match status" value="1"/>
</dbReference>
<keyword evidence="1" id="KW-0040">ANK repeat</keyword>
<evidence type="ECO:0000256" key="2">
    <source>
        <dbReference type="SAM" id="MobiDB-lite"/>
    </source>
</evidence>
<dbReference type="Pfam" id="PF00023">
    <property type="entry name" value="Ank"/>
    <property type="match status" value="1"/>
</dbReference>
<keyword evidence="5" id="KW-1185">Reference proteome</keyword>
<dbReference type="PANTHER" id="PTHR24359:SF37">
    <property type="entry name" value="PROTEIN KINASE DOMAIN-CONTAINING PROTEIN"/>
    <property type="match status" value="1"/>
</dbReference>
<dbReference type="AlphaFoldDB" id="A0A9P7Y9U5"/>
<dbReference type="Gene3D" id="1.25.40.20">
    <property type="entry name" value="Ankyrin repeat-containing domain"/>
    <property type="match status" value="1"/>
</dbReference>
<dbReference type="InterPro" id="IPR036770">
    <property type="entry name" value="Ankyrin_rpt-contain_sf"/>
</dbReference>
<accession>A0A9P7Y9U5</accession>
<reference evidence="4" key="1">
    <citation type="journal article" date="2021" name="IMA Fungus">
        <title>Genomic characterization of three marine fungi, including Emericellopsis atlantica sp. nov. with signatures of a generalist lifestyle and marine biomass degradation.</title>
        <authorList>
            <person name="Hagestad O.C."/>
            <person name="Hou L."/>
            <person name="Andersen J.H."/>
            <person name="Hansen E.H."/>
            <person name="Altermark B."/>
            <person name="Li C."/>
            <person name="Kuhnert E."/>
            <person name="Cox R.J."/>
            <person name="Crous P.W."/>
            <person name="Spatafora J.W."/>
            <person name="Lail K."/>
            <person name="Amirebrahimi M."/>
            <person name="Lipzen A."/>
            <person name="Pangilinan J."/>
            <person name="Andreopoulos W."/>
            <person name="Hayes R.D."/>
            <person name="Ng V."/>
            <person name="Grigoriev I.V."/>
            <person name="Jackson S.A."/>
            <person name="Sutton T.D.S."/>
            <person name="Dobson A.D.W."/>
            <person name="Rama T."/>
        </authorList>
    </citation>
    <scope>NUCLEOTIDE SEQUENCE</scope>
    <source>
        <strain evidence="4">TRa018bII</strain>
    </source>
</reference>
<gene>
    <name evidence="4" type="ORF">BJ875DRAFT_387374</name>
</gene>
<evidence type="ECO:0000256" key="1">
    <source>
        <dbReference type="PROSITE-ProRule" id="PRU00023"/>
    </source>
</evidence>
<dbReference type="PANTHER" id="PTHR24359">
    <property type="entry name" value="SERINE/THREONINE-PROTEIN KINASE SBK1"/>
    <property type="match status" value="1"/>
</dbReference>
<feature type="domain" description="Protein kinase" evidence="3">
    <location>
        <begin position="103"/>
        <end position="445"/>
    </location>
</feature>
<dbReference type="SMART" id="SM00248">
    <property type="entry name" value="ANK"/>
    <property type="match status" value="1"/>
</dbReference>
<dbReference type="SUPFAM" id="SSF56112">
    <property type="entry name" value="Protein kinase-like (PK-like)"/>
    <property type="match status" value="1"/>
</dbReference>
<dbReference type="SUPFAM" id="SSF48403">
    <property type="entry name" value="Ankyrin repeat"/>
    <property type="match status" value="1"/>
</dbReference>
<dbReference type="EMBL" id="MU251769">
    <property type="protein sequence ID" value="KAG9229436.1"/>
    <property type="molecule type" value="Genomic_DNA"/>
</dbReference>
<keyword evidence="4" id="KW-0808">Transferase</keyword>
<protein>
    <submittedName>
        <fullName evidence="4">Cyclin-dependent kinase 2</fullName>
    </submittedName>
</protein>
<comment type="caution">
    <text evidence="4">The sequence shown here is derived from an EMBL/GenBank/DDBJ whole genome shotgun (WGS) entry which is preliminary data.</text>
</comment>
<sequence>MERAAKLFAILTLIGKCKSILDFMVEGISDIDLPFQLSNTKSNENLLAPHNSARTNRIFTEWSNWDLQELSRFQWSLLAPVFELGHNSKHYDFQSNSILPFVGDDEGSRKTGGYGSVWRVKIHPAHQRWNGDLETEKLGRHHVAIKKLHSADKRSFELERDALKAFNFRTSSHLVKLLATYTFKEHYHFIFPWADGTLRSYWQRVREPRLVPDQEEYVLWMAKQCKGIADAIFTIHEYKIATDNTDDSPESSAKLEDGVKCYGRHGDLKPENILWFKGDSEATTNGILAIADFGLTRFHKEESRSNVDPASIAGSPTYRPPECDLRLPVSRAYDIWSLGCVYLEFITWYIHGWQGVENFERARSVDIGGTRDFKFYTILGYKHSNRRSAVLRPSVTQWIEQLRENPSSTSYIRDFLTLVQYSLLVPDPKHRMRAKDVVAELSKMLERSRSDSGYISLRGQCHNSKNSDPGDEPRKRHLRTTQGRNRNTAAVDFGGRTALQAAAGGGHLAIVERLLQEKAEVNAAAGESDGRTALQAAGGGHLAFSSIEGRPRARCWSVECGTLP</sequence>
<feature type="repeat" description="ANK" evidence="1">
    <location>
        <begin position="494"/>
        <end position="526"/>
    </location>
</feature>
<evidence type="ECO:0000259" key="3">
    <source>
        <dbReference type="PROSITE" id="PS50011"/>
    </source>
</evidence>
<dbReference type="SMART" id="SM00220">
    <property type="entry name" value="S_TKc"/>
    <property type="match status" value="1"/>
</dbReference>